<dbReference type="PROSITE" id="PS50005">
    <property type="entry name" value="TPR"/>
    <property type="match status" value="1"/>
</dbReference>
<organism evidence="7 8">
    <name type="scientific">Marinicella sediminis</name>
    <dbReference type="NCBI Taxonomy" id="1792834"/>
    <lineage>
        <taxon>Bacteria</taxon>
        <taxon>Pseudomonadati</taxon>
        <taxon>Pseudomonadota</taxon>
        <taxon>Gammaproteobacteria</taxon>
        <taxon>Lysobacterales</taxon>
        <taxon>Marinicellaceae</taxon>
        <taxon>Marinicella</taxon>
    </lineage>
</organism>
<dbReference type="Gene3D" id="1.25.40.10">
    <property type="entry name" value="Tetratricopeptide repeat domain"/>
    <property type="match status" value="3"/>
</dbReference>
<keyword evidence="1" id="KW-0808">Transferase</keyword>
<proteinExistence type="predicted"/>
<dbReference type="InterPro" id="IPR011009">
    <property type="entry name" value="Kinase-like_dom_sf"/>
</dbReference>
<accession>A0ABV7J8K1</accession>
<reference evidence="8" key="1">
    <citation type="journal article" date="2019" name="Int. J. Syst. Evol. Microbiol.">
        <title>The Global Catalogue of Microorganisms (GCM) 10K type strain sequencing project: providing services to taxonomists for standard genome sequencing and annotation.</title>
        <authorList>
            <consortium name="The Broad Institute Genomics Platform"/>
            <consortium name="The Broad Institute Genome Sequencing Center for Infectious Disease"/>
            <person name="Wu L."/>
            <person name="Ma J."/>
        </authorList>
    </citation>
    <scope>NUCLEOTIDE SEQUENCE [LARGE SCALE GENOMIC DNA]</scope>
    <source>
        <strain evidence="8">KCTC 42953</strain>
    </source>
</reference>
<dbReference type="PROSITE" id="PS00108">
    <property type="entry name" value="PROTEIN_KINASE_ST"/>
    <property type="match status" value="1"/>
</dbReference>
<evidence type="ECO:0000256" key="1">
    <source>
        <dbReference type="ARBA" id="ARBA00022679"/>
    </source>
</evidence>
<evidence type="ECO:0000256" key="2">
    <source>
        <dbReference type="ARBA" id="ARBA00022741"/>
    </source>
</evidence>
<dbReference type="RefSeq" id="WP_198538102.1">
    <property type="nucleotide sequence ID" value="NZ_JBHRTS010000002.1"/>
</dbReference>
<sequence>MNQDEQHIIDWQSAREVFEKSLHLNLAELTEQPVYQQLTTGAQEKVRQLFGNKLHELTLLDQPELLFLRSLKNADLSGSTLGSYELTELLAHGGMSSVYRARKKAVEAQKDVAIKLIPANLRTRQTIALFKSELDTLARLYHPNIIAMHHGDVDDCGTPYLVMELVEHCLPIDQYVQQHQLTPQQVISLFITLGQVLDYAHQNQIIHQDIKPSNVVVDQHGHLKVLDFGIAALTGAVPDHRAYTPGYAAPEQQRNQHSPTASSDIFALCSLLLHCLTGHNDQQRDWQQSALQSDLLDGDLKMIIAKGLKQNESHRYRTVSALVLDQNLWQKKLPIRTFSNSLFYRGKKFLQRQPLTFALGLLTMVSMVTGLLFYQHQYEIAALETANARQIKQVLLDAIKQTDPEISLGEDLTVKDMLHQVEIHNLQTQLTDPNIRQELLLTLAQAFYQLGAYESASNNLNQALANQPDDREGLLLMAELGLAQNDAVMAQQYLQRFINVNDEANTPQLLKGALIKAGILVADANFSAAEQQFSLARELTTINDDIQAQVDVLAAHAESLLEQDEAEQAITLIGQAIQLSEEHTGPEHPLTLNLRAQLAEMFLSSSGNRVKQAVTMFEAIIPAQQALMGEYHPRVTKSQFLLSTAFRALNQLDQAAEYANQALTGAQRTFGDQHVFTAKVMMSLGGTLLAQGKLKAAIQHASKAVGIYNKQLGETHHETLQYKTSLVAMLVKNQQHQQALDELLQILPAQQAKLGPQHRATLYVEVILTKTHTALQQLDKGVAVGERCLRNAQSDTSRNIMEVYCALALEDAYYQQGQYRDALKLIETYQNDPLITSQPLALEQFTSHKKHIKEISPPVN</sequence>
<dbReference type="EMBL" id="JBHRTS010000002">
    <property type="protein sequence ID" value="MFC3193417.1"/>
    <property type="molecule type" value="Genomic_DNA"/>
</dbReference>
<dbReference type="CDD" id="cd14014">
    <property type="entry name" value="STKc_PknB_like"/>
    <property type="match status" value="1"/>
</dbReference>
<dbReference type="Pfam" id="PF13432">
    <property type="entry name" value="TPR_16"/>
    <property type="match status" value="2"/>
</dbReference>
<evidence type="ECO:0000256" key="5">
    <source>
        <dbReference type="PROSITE-ProRule" id="PRU00339"/>
    </source>
</evidence>
<dbReference type="Proteomes" id="UP001595533">
    <property type="component" value="Unassembled WGS sequence"/>
</dbReference>
<dbReference type="PANTHER" id="PTHR43289">
    <property type="entry name" value="MITOGEN-ACTIVATED PROTEIN KINASE KINASE KINASE 20-RELATED"/>
    <property type="match status" value="1"/>
</dbReference>
<dbReference type="SUPFAM" id="SSF48452">
    <property type="entry name" value="TPR-like"/>
    <property type="match status" value="2"/>
</dbReference>
<keyword evidence="5" id="KW-0802">TPR repeat</keyword>
<dbReference type="SUPFAM" id="SSF56112">
    <property type="entry name" value="Protein kinase-like (PK-like)"/>
    <property type="match status" value="1"/>
</dbReference>
<keyword evidence="8" id="KW-1185">Reference proteome</keyword>
<dbReference type="Pfam" id="PF00069">
    <property type="entry name" value="Pkinase"/>
    <property type="match status" value="1"/>
</dbReference>
<protein>
    <submittedName>
        <fullName evidence="7">Tetratricopeptide repeat protein</fullName>
    </submittedName>
</protein>
<feature type="repeat" description="TPR" evidence="5">
    <location>
        <begin position="437"/>
        <end position="470"/>
    </location>
</feature>
<dbReference type="InterPro" id="IPR011990">
    <property type="entry name" value="TPR-like_helical_dom_sf"/>
</dbReference>
<keyword evidence="4" id="KW-0067">ATP-binding</keyword>
<feature type="domain" description="Protein kinase" evidence="6">
    <location>
        <begin position="84"/>
        <end position="328"/>
    </location>
</feature>
<dbReference type="PANTHER" id="PTHR43289:SF34">
    <property type="entry name" value="SERINE_THREONINE-PROTEIN KINASE YBDM-RELATED"/>
    <property type="match status" value="1"/>
</dbReference>
<evidence type="ECO:0000313" key="8">
    <source>
        <dbReference type="Proteomes" id="UP001595533"/>
    </source>
</evidence>
<dbReference type="PROSITE" id="PS50011">
    <property type="entry name" value="PROTEIN_KINASE_DOM"/>
    <property type="match status" value="1"/>
</dbReference>
<comment type="caution">
    <text evidence="7">The sequence shown here is derived from an EMBL/GenBank/DDBJ whole genome shotgun (WGS) entry which is preliminary data.</text>
</comment>
<keyword evidence="3" id="KW-0418">Kinase</keyword>
<keyword evidence="2" id="KW-0547">Nucleotide-binding</keyword>
<dbReference type="Gene3D" id="1.10.510.10">
    <property type="entry name" value="Transferase(Phosphotransferase) domain 1"/>
    <property type="match status" value="1"/>
</dbReference>
<gene>
    <name evidence="7" type="ORF">ACFODZ_04070</name>
</gene>
<dbReference type="SMART" id="SM00220">
    <property type="entry name" value="S_TKc"/>
    <property type="match status" value="1"/>
</dbReference>
<evidence type="ECO:0000256" key="4">
    <source>
        <dbReference type="ARBA" id="ARBA00022840"/>
    </source>
</evidence>
<name>A0ABV7J8K1_9GAMM</name>
<evidence type="ECO:0000259" key="6">
    <source>
        <dbReference type="PROSITE" id="PS50011"/>
    </source>
</evidence>
<dbReference type="InterPro" id="IPR000719">
    <property type="entry name" value="Prot_kinase_dom"/>
</dbReference>
<dbReference type="Gene3D" id="3.30.200.20">
    <property type="entry name" value="Phosphorylase Kinase, domain 1"/>
    <property type="match status" value="1"/>
</dbReference>
<evidence type="ECO:0000313" key="7">
    <source>
        <dbReference type="EMBL" id="MFC3193417.1"/>
    </source>
</evidence>
<dbReference type="SMART" id="SM00028">
    <property type="entry name" value="TPR"/>
    <property type="match status" value="4"/>
</dbReference>
<dbReference type="InterPro" id="IPR019734">
    <property type="entry name" value="TPR_rpt"/>
</dbReference>
<dbReference type="InterPro" id="IPR008271">
    <property type="entry name" value="Ser/Thr_kinase_AS"/>
</dbReference>
<evidence type="ECO:0000256" key="3">
    <source>
        <dbReference type="ARBA" id="ARBA00022777"/>
    </source>
</evidence>